<keyword evidence="1" id="KW-1133">Transmembrane helix</keyword>
<gene>
    <name evidence="2" type="ORF">P170DRAFT_245371</name>
</gene>
<evidence type="ECO:0000313" key="2">
    <source>
        <dbReference type="EMBL" id="PLB45516.1"/>
    </source>
</evidence>
<keyword evidence="1" id="KW-0472">Membrane</keyword>
<evidence type="ECO:0000256" key="1">
    <source>
        <dbReference type="SAM" id="Phobius"/>
    </source>
</evidence>
<proteinExistence type="predicted"/>
<dbReference type="VEuPathDB" id="FungiDB:P170DRAFT_245371"/>
<dbReference type="RefSeq" id="XP_024700818.1">
    <property type="nucleotide sequence ID" value="XM_024842981.1"/>
</dbReference>
<dbReference type="EMBL" id="MSFO01000007">
    <property type="protein sequence ID" value="PLB45516.1"/>
    <property type="molecule type" value="Genomic_DNA"/>
</dbReference>
<comment type="caution">
    <text evidence="2">The sequence shown here is derived from an EMBL/GenBank/DDBJ whole genome shotgun (WGS) entry which is preliminary data.</text>
</comment>
<accession>A0A2I2FY92</accession>
<name>A0A2I2FY92_9EURO</name>
<feature type="transmembrane region" description="Helical" evidence="1">
    <location>
        <begin position="20"/>
        <end position="48"/>
    </location>
</feature>
<dbReference type="GeneID" id="36550680"/>
<dbReference type="Proteomes" id="UP000234275">
    <property type="component" value="Unassembled WGS sequence"/>
</dbReference>
<sequence>MTMLSPDDADVGISLLVPRPLVHLCFFFFSFCFFSPSASVFSFLVAYFPGGYQCEYQYLPNTVVEDIPMEMRRSPEWIRANR</sequence>
<organism evidence="2 3">
    <name type="scientific">Aspergillus steynii IBT 23096</name>
    <dbReference type="NCBI Taxonomy" id="1392250"/>
    <lineage>
        <taxon>Eukaryota</taxon>
        <taxon>Fungi</taxon>
        <taxon>Dikarya</taxon>
        <taxon>Ascomycota</taxon>
        <taxon>Pezizomycotina</taxon>
        <taxon>Eurotiomycetes</taxon>
        <taxon>Eurotiomycetidae</taxon>
        <taxon>Eurotiales</taxon>
        <taxon>Aspergillaceae</taxon>
        <taxon>Aspergillus</taxon>
        <taxon>Aspergillus subgen. Circumdati</taxon>
    </lineage>
</organism>
<protein>
    <submittedName>
        <fullName evidence="2">Uncharacterized protein</fullName>
    </submittedName>
</protein>
<keyword evidence="1" id="KW-0812">Transmembrane</keyword>
<keyword evidence="3" id="KW-1185">Reference proteome</keyword>
<dbReference type="AlphaFoldDB" id="A0A2I2FY92"/>
<reference evidence="2 3" key="1">
    <citation type="submission" date="2016-12" db="EMBL/GenBank/DDBJ databases">
        <title>The genomes of Aspergillus section Nigri reveals drivers in fungal speciation.</title>
        <authorList>
            <consortium name="DOE Joint Genome Institute"/>
            <person name="Vesth T.C."/>
            <person name="Nybo J."/>
            <person name="Theobald S."/>
            <person name="Brandl J."/>
            <person name="Frisvad J.C."/>
            <person name="Nielsen K.F."/>
            <person name="Lyhne E.K."/>
            <person name="Kogle M.E."/>
            <person name="Kuo A."/>
            <person name="Riley R."/>
            <person name="Clum A."/>
            <person name="Nolan M."/>
            <person name="Lipzen A."/>
            <person name="Salamov A."/>
            <person name="Henrissat B."/>
            <person name="Wiebenga A."/>
            <person name="De Vries R.P."/>
            <person name="Grigoriev I.V."/>
            <person name="Mortensen U.H."/>
            <person name="Andersen M.R."/>
            <person name="Baker S.E."/>
        </authorList>
    </citation>
    <scope>NUCLEOTIDE SEQUENCE [LARGE SCALE GENOMIC DNA]</scope>
    <source>
        <strain evidence="2 3">IBT 23096</strain>
    </source>
</reference>
<evidence type="ECO:0000313" key="3">
    <source>
        <dbReference type="Proteomes" id="UP000234275"/>
    </source>
</evidence>